<evidence type="ECO:0000256" key="10">
    <source>
        <dbReference type="ARBA" id="ARBA00022782"/>
    </source>
</evidence>
<dbReference type="PROSITE" id="PS00107">
    <property type="entry name" value="PROTEIN_KINASE_ATP"/>
    <property type="match status" value="1"/>
</dbReference>
<dbReference type="FunFam" id="1.10.510.10:FF:000105">
    <property type="entry name" value="SRSF protein kinase 2"/>
    <property type="match status" value="1"/>
</dbReference>
<organism evidence="18 19">
    <name type="scientific">Sinocyclocheilus rhinocerous</name>
    <dbReference type="NCBI Taxonomy" id="307959"/>
    <lineage>
        <taxon>Eukaryota</taxon>
        <taxon>Metazoa</taxon>
        <taxon>Chordata</taxon>
        <taxon>Craniata</taxon>
        <taxon>Vertebrata</taxon>
        <taxon>Euteleostomi</taxon>
        <taxon>Actinopterygii</taxon>
        <taxon>Neopterygii</taxon>
        <taxon>Teleostei</taxon>
        <taxon>Ostariophysi</taxon>
        <taxon>Cypriniformes</taxon>
        <taxon>Cyprinidae</taxon>
        <taxon>Cyprininae</taxon>
        <taxon>Sinocyclocheilus</taxon>
    </lineage>
</organism>
<dbReference type="Gene3D" id="1.10.510.10">
    <property type="entry name" value="Transferase(Phosphotransferase) domain 1"/>
    <property type="match status" value="1"/>
</dbReference>
<keyword evidence="12" id="KW-0539">Nucleus</keyword>
<comment type="catalytic activity">
    <reaction evidence="14">
        <text>L-seryl-[protein] + ATP = O-phospho-L-seryl-[protein] + ADP + H(+)</text>
        <dbReference type="Rhea" id="RHEA:17989"/>
        <dbReference type="Rhea" id="RHEA-COMP:9863"/>
        <dbReference type="Rhea" id="RHEA-COMP:11604"/>
        <dbReference type="ChEBI" id="CHEBI:15378"/>
        <dbReference type="ChEBI" id="CHEBI:29999"/>
        <dbReference type="ChEBI" id="CHEBI:30616"/>
        <dbReference type="ChEBI" id="CHEBI:83421"/>
        <dbReference type="ChEBI" id="CHEBI:456216"/>
        <dbReference type="EC" id="2.7.11.1"/>
    </reaction>
</comment>
<dbReference type="PANTHER" id="PTHR47634">
    <property type="entry name" value="PROTEIN KINASE DOMAIN-CONTAINING PROTEIN-RELATED"/>
    <property type="match status" value="1"/>
</dbReference>
<dbReference type="SMART" id="SM00220">
    <property type="entry name" value="S_TKc"/>
    <property type="match status" value="1"/>
</dbReference>
<keyword evidence="7" id="KW-0808">Transferase</keyword>
<dbReference type="EC" id="2.7.11.1" evidence="3"/>
<protein>
    <recommendedName>
        <fullName evidence="3">non-specific serine/threonine protein kinase</fullName>
        <ecNumber evidence="3">2.7.11.1</ecNumber>
    </recommendedName>
</protein>
<evidence type="ECO:0000313" key="19">
    <source>
        <dbReference type="Proteomes" id="UP000472270"/>
    </source>
</evidence>
<dbReference type="GO" id="GO:0030154">
    <property type="term" value="P:cell differentiation"/>
    <property type="evidence" value="ECO:0007669"/>
    <property type="project" value="UniProtKB-KW"/>
</dbReference>
<evidence type="ECO:0000256" key="15">
    <source>
        <dbReference type="PROSITE-ProRule" id="PRU10141"/>
    </source>
</evidence>
<evidence type="ECO:0000256" key="6">
    <source>
        <dbReference type="ARBA" id="ARBA00022553"/>
    </source>
</evidence>
<keyword evidence="11 15" id="KW-0067">ATP-binding</keyword>
<feature type="region of interest" description="Disordered" evidence="16">
    <location>
        <begin position="19"/>
        <end position="49"/>
    </location>
</feature>
<accession>A0A673LP26</accession>
<feature type="region of interest" description="Disordered" evidence="16">
    <location>
        <begin position="225"/>
        <end position="262"/>
    </location>
</feature>
<dbReference type="Ensembl" id="ENSSRHT00000079794.1">
    <property type="protein sequence ID" value="ENSSRHP00000077681.1"/>
    <property type="gene ID" value="ENSSRHG00000036741.1"/>
</dbReference>
<dbReference type="SUPFAM" id="SSF56112">
    <property type="entry name" value="Protein kinase-like (PK-like)"/>
    <property type="match status" value="1"/>
</dbReference>
<dbReference type="FunFam" id="3.30.200.20:FF:000163">
    <property type="entry name" value="SRSF protein kinase 2 isoform X1"/>
    <property type="match status" value="1"/>
</dbReference>
<dbReference type="FunFam" id="1.10.510.10:FF:000293">
    <property type="entry name" value="SRSF protein kinase 1"/>
    <property type="match status" value="1"/>
</dbReference>
<dbReference type="GO" id="GO:0035556">
    <property type="term" value="P:intracellular signal transduction"/>
    <property type="evidence" value="ECO:0007669"/>
    <property type="project" value="TreeGrafter"/>
</dbReference>
<dbReference type="InterPro" id="IPR011009">
    <property type="entry name" value="Kinase-like_dom_sf"/>
</dbReference>
<feature type="compositionally biased region" description="Acidic residues" evidence="16">
    <location>
        <begin position="31"/>
        <end position="49"/>
    </location>
</feature>
<dbReference type="CDD" id="cd14216">
    <property type="entry name" value="STKc_SRPK1"/>
    <property type="match status" value="1"/>
</dbReference>
<dbReference type="Gene3D" id="3.30.200.20">
    <property type="entry name" value="Phosphorylase Kinase, domain 1"/>
    <property type="match status" value="1"/>
</dbReference>
<evidence type="ECO:0000256" key="4">
    <source>
        <dbReference type="ARBA" id="ARBA00022490"/>
    </source>
</evidence>
<dbReference type="Proteomes" id="UP000472270">
    <property type="component" value="Unassembled WGS sequence"/>
</dbReference>
<dbReference type="GO" id="GO:0004674">
    <property type="term" value="F:protein serine/threonine kinase activity"/>
    <property type="evidence" value="ECO:0007669"/>
    <property type="project" value="UniProtKB-KW"/>
</dbReference>
<evidence type="ECO:0000313" key="18">
    <source>
        <dbReference type="Ensembl" id="ENSSRHP00000077681.1"/>
    </source>
</evidence>
<keyword evidence="4" id="KW-0963">Cytoplasm</keyword>
<sequence>VQTAKFACFKQKLIKSKEQNLGAAQQPDSLQEQDEEILGSDDEEQEDPNDYCKGGYHHVKIGALFNGRYHVIRKLGWGHFSTVWLAWDIQGKRFVAMKVVKSAEHYTETALDEIKLLRAVRNTDQNDPSREKVVQLLDDFKISGVNGTHVCMVFEVLGHHLLKCIIKSNYQGLPLPCVKSIIRQVLQGLDYLHTKCKIIHTDIKPENILMDVNEAYVKRLAAEATEWQKSGAPPPSGSADSPLQMGKMSKNKKKKMKKKQKRQAELLEKRILEIEGLEKGPEGGEEEEEDETETPDSPPSVPASHTLHDITAEATPGERASAKRGIISTVRRAAVLRLNILQGFRIQQIHSVSQEPIQNPVLLTLKLSFSFISCTAAKIAEGNLLVNPLDPLNADKIRVKIADLGNACWVHKHFTDDIQTRQYRSLEVLIGSGYSTPADIWSTACMAFELATGDYLFEPHSGEDYSRDEDHIALIIELLGKIPRKLITNGKYSKEFFTKKGDLRHITKLKPWGLQDVLVEKYEWPREEAQNFSDFLLQMLDLIPEKRATAAECLRHSWITS</sequence>
<dbReference type="GO" id="GO:0005737">
    <property type="term" value="C:cytoplasm"/>
    <property type="evidence" value="ECO:0007669"/>
    <property type="project" value="UniProtKB-SubCell"/>
</dbReference>
<dbReference type="InterPro" id="IPR000719">
    <property type="entry name" value="Prot_kinase_dom"/>
</dbReference>
<feature type="compositionally biased region" description="Basic residues" evidence="16">
    <location>
        <begin position="249"/>
        <end position="261"/>
    </location>
</feature>
<evidence type="ECO:0000259" key="17">
    <source>
        <dbReference type="PROSITE" id="PS50011"/>
    </source>
</evidence>
<keyword evidence="19" id="KW-1185">Reference proteome</keyword>
<gene>
    <name evidence="18" type="primary">LOC107751004</name>
</gene>
<dbReference type="PROSITE" id="PS00108">
    <property type="entry name" value="PROTEIN_KINASE_ST"/>
    <property type="match status" value="1"/>
</dbReference>
<keyword evidence="6" id="KW-0597">Phosphoprotein</keyword>
<dbReference type="AlphaFoldDB" id="A0A673LP26"/>
<dbReference type="Pfam" id="PF00069">
    <property type="entry name" value="Pkinase"/>
    <property type="match status" value="2"/>
</dbReference>
<feature type="compositionally biased region" description="Acidic residues" evidence="16">
    <location>
        <begin position="283"/>
        <end position="294"/>
    </location>
</feature>
<evidence type="ECO:0000256" key="8">
    <source>
        <dbReference type="ARBA" id="ARBA00022741"/>
    </source>
</evidence>
<reference evidence="18" key="2">
    <citation type="submission" date="2025-09" db="UniProtKB">
        <authorList>
            <consortium name="Ensembl"/>
        </authorList>
    </citation>
    <scope>IDENTIFICATION</scope>
</reference>
<dbReference type="GO" id="GO:0050684">
    <property type="term" value="P:regulation of mRNA processing"/>
    <property type="evidence" value="ECO:0007669"/>
    <property type="project" value="TreeGrafter"/>
</dbReference>
<reference evidence="18" key="1">
    <citation type="submission" date="2025-08" db="UniProtKB">
        <authorList>
            <consortium name="Ensembl"/>
        </authorList>
    </citation>
    <scope>IDENTIFICATION</scope>
</reference>
<evidence type="ECO:0000256" key="1">
    <source>
        <dbReference type="ARBA" id="ARBA00004123"/>
    </source>
</evidence>
<keyword evidence="8 15" id="KW-0547">Nucleotide-binding</keyword>
<keyword evidence="9" id="KW-0418">Kinase</keyword>
<evidence type="ECO:0000256" key="13">
    <source>
        <dbReference type="ARBA" id="ARBA00047899"/>
    </source>
</evidence>
<dbReference type="GO" id="GO:0000245">
    <property type="term" value="P:spliceosomal complex assembly"/>
    <property type="evidence" value="ECO:0007669"/>
    <property type="project" value="TreeGrafter"/>
</dbReference>
<evidence type="ECO:0000256" key="3">
    <source>
        <dbReference type="ARBA" id="ARBA00012513"/>
    </source>
</evidence>
<comment type="subcellular location">
    <subcellularLocation>
        <location evidence="2">Cytoplasm</location>
    </subcellularLocation>
    <subcellularLocation>
        <location evidence="1">Nucleus</location>
    </subcellularLocation>
</comment>
<evidence type="ECO:0000256" key="14">
    <source>
        <dbReference type="ARBA" id="ARBA00048679"/>
    </source>
</evidence>
<dbReference type="PROSITE" id="PS50011">
    <property type="entry name" value="PROTEIN_KINASE_DOM"/>
    <property type="match status" value="1"/>
</dbReference>
<feature type="region of interest" description="Disordered" evidence="16">
    <location>
        <begin position="275"/>
        <end position="305"/>
    </location>
</feature>
<proteinExistence type="predicted"/>
<dbReference type="PANTHER" id="PTHR47634:SF4">
    <property type="entry name" value="SRSF PROTEIN KINASE 1"/>
    <property type="match status" value="1"/>
</dbReference>
<dbReference type="GO" id="GO:0005634">
    <property type="term" value="C:nucleus"/>
    <property type="evidence" value="ECO:0007669"/>
    <property type="project" value="UniProtKB-SubCell"/>
</dbReference>
<evidence type="ECO:0000256" key="2">
    <source>
        <dbReference type="ARBA" id="ARBA00004496"/>
    </source>
</evidence>
<dbReference type="InterPro" id="IPR008271">
    <property type="entry name" value="Ser/Thr_kinase_AS"/>
</dbReference>
<evidence type="ECO:0000256" key="16">
    <source>
        <dbReference type="SAM" id="MobiDB-lite"/>
    </source>
</evidence>
<dbReference type="GO" id="GO:0005524">
    <property type="term" value="F:ATP binding"/>
    <property type="evidence" value="ECO:0007669"/>
    <property type="project" value="UniProtKB-UniRule"/>
</dbReference>
<evidence type="ECO:0000256" key="11">
    <source>
        <dbReference type="ARBA" id="ARBA00022840"/>
    </source>
</evidence>
<dbReference type="InterPro" id="IPR051334">
    <property type="entry name" value="SRPK"/>
</dbReference>
<keyword evidence="10" id="KW-0221">Differentiation</keyword>
<keyword evidence="5" id="KW-0723">Serine/threonine-protein kinase</keyword>
<comment type="catalytic activity">
    <reaction evidence="13">
        <text>L-threonyl-[protein] + ATP = O-phospho-L-threonyl-[protein] + ADP + H(+)</text>
        <dbReference type="Rhea" id="RHEA:46608"/>
        <dbReference type="Rhea" id="RHEA-COMP:11060"/>
        <dbReference type="Rhea" id="RHEA-COMP:11605"/>
        <dbReference type="ChEBI" id="CHEBI:15378"/>
        <dbReference type="ChEBI" id="CHEBI:30013"/>
        <dbReference type="ChEBI" id="CHEBI:30616"/>
        <dbReference type="ChEBI" id="CHEBI:61977"/>
        <dbReference type="ChEBI" id="CHEBI:456216"/>
        <dbReference type="EC" id="2.7.11.1"/>
    </reaction>
</comment>
<dbReference type="InterPro" id="IPR017441">
    <property type="entry name" value="Protein_kinase_ATP_BS"/>
</dbReference>
<evidence type="ECO:0000256" key="7">
    <source>
        <dbReference type="ARBA" id="ARBA00022679"/>
    </source>
</evidence>
<name>A0A673LP26_9TELE</name>
<feature type="binding site" evidence="15">
    <location>
        <position position="98"/>
    </location>
    <ligand>
        <name>ATP</name>
        <dbReference type="ChEBI" id="CHEBI:30616"/>
    </ligand>
</feature>
<feature type="domain" description="Protein kinase" evidence="17">
    <location>
        <begin position="69"/>
        <end position="559"/>
    </location>
</feature>
<evidence type="ECO:0000256" key="5">
    <source>
        <dbReference type="ARBA" id="ARBA00022527"/>
    </source>
</evidence>
<evidence type="ECO:0000256" key="12">
    <source>
        <dbReference type="ARBA" id="ARBA00023242"/>
    </source>
</evidence>
<evidence type="ECO:0000256" key="9">
    <source>
        <dbReference type="ARBA" id="ARBA00022777"/>
    </source>
</evidence>
<feature type="compositionally biased region" description="Low complexity" evidence="16">
    <location>
        <begin position="237"/>
        <end position="248"/>
    </location>
</feature>